<dbReference type="RefSeq" id="WP_305992384.1">
    <property type="nucleotide sequence ID" value="NZ_JAVAMP010000006.1"/>
</dbReference>
<comment type="caution">
    <text evidence="3">The sequence shown here is derived from an EMBL/GenBank/DDBJ whole genome shotgun (WGS) entry which is preliminary data.</text>
</comment>
<name>A0ABT9J0C9_9BACL</name>
<evidence type="ECO:0000256" key="1">
    <source>
        <dbReference type="ARBA" id="ARBA00023125"/>
    </source>
</evidence>
<protein>
    <submittedName>
        <fullName evidence="3">Helix-turn-helix transcriptional regulator</fullName>
    </submittedName>
</protein>
<evidence type="ECO:0000313" key="4">
    <source>
        <dbReference type="Proteomes" id="UP001231941"/>
    </source>
</evidence>
<gene>
    <name evidence="3" type="ORF">Q5Y73_13200</name>
</gene>
<dbReference type="Gene3D" id="1.10.260.40">
    <property type="entry name" value="lambda repressor-like DNA-binding domains"/>
    <property type="match status" value="1"/>
</dbReference>
<keyword evidence="4" id="KW-1185">Reference proteome</keyword>
<dbReference type="InterPro" id="IPR001387">
    <property type="entry name" value="Cro/C1-type_HTH"/>
</dbReference>
<feature type="domain" description="HTH cro/C1-type" evidence="2">
    <location>
        <begin position="8"/>
        <end position="62"/>
    </location>
</feature>
<dbReference type="CDD" id="cd00093">
    <property type="entry name" value="HTH_XRE"/>
    <property type="match status" value="1"/>
</dbReference>
<dbReference type="InterPro" id="IPR010982">
    <property type="entry name" value="Lambda_DNA-bd_dom_sf"/>
</dbReference>
<organism evidence="3 4">
    <name type="scientific">Chengkuizengella axinellae</name>
    <dbReference type="NCBI Taxonomy" id="3064388"/>
    <lineage>
        <taxon>Bacteria</taxon>
        <taxon>Bacillati</taxon>
        <taxon>Bacillota</taxon>
        <taxon>Bacilli</taxon>
        <taxon>Bacillales</taxon>
        <taxon>Paenibacillaceae</taxon>
        <taxon>Chengkuizengella</taxon>
    </lineage>
</organism>
<dbReference type="PANTHER" id="PTHR46558:SF11">
    <property type="entry name" value="HTH-TYPE TRANSCRIPTIONAL REGULATOR XRE"/>
    <property type="match status" value="1"/>
</dbReference>
<reference evidence="3 4" key="1">
    <citation type="submission" date="2023-08" db="EMBL/GenBank/DDBJ databases">
        <authorList>
            <person name="Park J.-S."/>
        </authorList>
    </citation>
    <scope>NUCLEOTIDE SEQUENCE [LARGE SCALE GENOMIC DNA]</scope>
    <source>
        <strain evidence="3 4">2205SS18-9</strain>
    </source>
</reference>
<evidence type="ECO:0000313" key="3">
    <source>
        <dbReference type="EMBL" id="MDP5275071.1"/>
    </source>
</evidence>
<dbReference type="SUPFAM" id="SSF47413">
    <property type="entry name" value="lambda repressor-like DNA-binding domains"/>
    <property type="match status" value="1"/>
</dbReference>
<dbReference type="SMART" id="SM00530">
    <property type="entry name" value="HTH_XRE"/>
    <property type="match status" value="1"/>
</dbReference>
<accession>A0ABT9J0C9</accession>
<dbReference type="EMBL" id="JAVAMP010000006">
    <property type="protein sequence ID" value="MDP5275071.1"/>
    <property type="molecule type" value="Genomic_DNA"/>
</dbReference>
<proteinExistence type="predicted"/>
<dbReference type="PROSITE" id="PS50943">
    <property type="entry name" value="HTH_CROC1"/>
    <property type="match status" value="1"/>
</dbReference>
<dbReference type="Proteomes" id="UP001231941">
    <property type="component" value="Unassembled WGS sequence"/>
</dbReference>
<dbReference type="PANTHER" id="PTHR46558">
    <property type="entry name" value="TRACRIPTIONAL REGULATORY PROTEIN-RELATED-RELATED"/>
    <property type="match status" value="1"/>
</dbReference>
<sequence length="71" mass="8503">MNKPRHRFIELRKKSGKTQKIVALEMGVTETTIRAYERGRSRPNLDHLFAFARYFDTNVYELWPDIAYPEE</sequence>
<dbReference type="Pfam" id="PF01381">
    <property type="entry name" value="HTH_3"/>
    <property type="match status" value="1"/>
</dbReference>
<keyword evidence="1" id="KW-0238">DNA-binding</keyword>
<evidence type="ECO:0000259" key="2">
    <source>
        <dbReference type="PROSITE" id="PS50943"/>
    </source>
</evidence>